<dbReference type="GO" id="GO:0004789">
    <property type="term" value="F:thiamine-phosphate diphosphorylase activity"/>
    <property type="evidence" value="ECO:0007669"/>
    <property type="project" value="UniProtKB-EC"/>
</dbReference>
<dbReference type="HAMAP" id="MF_00097">
    <property type="entry name" value="TMP_synthase"/>
    <property type="match status" value="1"/>
</dbReference>
<evidence type="ECO:0000256" key="2">
    <source>
        <dbReference type="ARBA" id="ARBA00005165"/>
    </source>
</evidence>
<evidence type="ECO:0000256" key="12">
    <source>
        <dbReference type="RuleBase" id="RU004253"/>
    </source>
</evidence>
<evidence type="ECO:0000256" key="11">
    <source>
        <dbReference type="RuleBase" id="RU003826"/>
    </source>
</evidence>
<keyword evidence="3 10" id="KW-0808">Transferase</keyword>
<evidence type="ECO:0000256" key="5">
    <source>
        <dbReference type="ARBA" id="ARBA00022842"/>
    </source>
</evidence>
<dbReference type="InterPro" id="IPR013785">
    <property type="entry name" value="Aldolase_TIM"/>
</dbReference>
<dbReference type="InterPro" id="IPR036206">
    <property type="entry name" value="ThiamineP_synth_sf"/>
</dbReference>
<comment type="catalytic activity">
    <reaction evidence="9 10 11">
        <text>2-[(2R,5Z)-2-carboxy-4-methylthiazol-5(2H)-ylidene]ethyl phosphate + 4-amino-2-methyl-5-(diphosphooxymethyl)pyrimidine + 2 H(+) = thiamine phosphate + CO2 + diphosphate</text>
        <dbReference type="Rhea" id="RHEA:47844"/>
        <dbReference type="ChEBI" id="CHEBI:15378"/>
        <dbReference type="ChEBI" id="CHEBI:16526"/>
        <dbReference type="ChEBI" id="CHEBI:33019"/>
        <dbReference type="ChEBI" id="CHEBI:37575"/>
        <dbReference type="ChEBI" id="CHEBI:57841"/>
        <dbReference type="ChEBI" id="CHEBI:62899"/>
        <dbReference type="EC" id="2.5.1.3"/>
    </reaction>
</comment>
<evidence type="ECO:0000256" key="3">
    <source>
        <dbReference type="ARBA" id="ARBA00022679"/>
    </source>
</evidence>
<dbReference type="SUPFAM" id="SSF51391">
    <property type="entry name" value="Thiamin phosphate synthase"/>
    <property type="match status" value="1"/>
</dbReference>
<name>A0ABU4HPF2_9ACTN</name>
<dbReference type="Proteomes" id="UP001284601">
    <property type="component" value="Unassembled WGS sequence"/>
</dbReference>
<evidence type="ECO:0000313" key="14">
    <source>
        <dbReference type="EMBL" id="MDW5594440.1"/>
    </source>
</evidence>
<proteinExistence type="inferred from homology"/>
<feature type="binding site" evidence="10">
    <location>
        <position position="142"/>
    </location>
    <ligand>
        <name>4-amino-2-methyl-5-(diphosphooxymethyl)pyrimidine</name>
        <dbReference type="ChEBI" id="CHEBI:57841"/>
    </ligand>
</feature>
<keyword evidence="15" id="KW-1185">Reference proteome</keyword>
<evidence type="ECO:0000256" key="7">
    <source>
        <dbReference type="ARBA" id="ARBA00047334"/>
    </source>
</evidence>
<keyword evidence="5 10" id="KW-0460">Magnesium</keyword>
<dbReference type="Gene3D" id="3.20.20.70">
    <property type="entry name" value="Aldolase class I"/>
    <property type="match status" value="1"/>
</dbReference>
<feature type="binding site" evidence="10">
    <location>
        <position position="94"/>
    </location>
    <ligand>
        <name>Mg(2+)</name>
        <dbReference type="ChEBI" id="CHEBI:18420"/>
    </ligand>
</feature>
<evidence type="ECO:0000256" key="9">
    <source>
        <dbReference type="ARBA" id="ARBA00047883"/>
    </source>
</evidence>
<comment type="catalytic activity">
    <reaction evidence="7 10 11">
        <text>4-methyl-5-(2-phosphooxyethyl)-thiazole + 4-amino-2-methyl-5-(diphosphooxymethyl)pyrimidine + H(+) = thiamine phosphate + diphosphate</text>
        <dbReference type="Rhea" id="RHEA:22328"/>
        <dbReference type="ChEBI" id="CHEBI:15378"/>
        <dbReference type="ChEBI" id="CHEBI:33019"/>
        <dbReference type="ChEBI" id="CHEBI:37575"/>
        <dbReference type="ChEBI" id="CHEBI:57841"/>
        <dbReference type="ChEBI" id="CHEBI:58296"/>
        <dbReference type="EC" id="2.5.1.3"/>
    </reaction>
</comment>
<feature type="binding site" evidence="10">
    <location>
        <position position="170"/>
    </location>
    <ligand>
        <name>2-[(2R,5Z)-2-carboxy-4-methylthiazol-5(2H)-ylidene]ethyl phosphate</name>
        <dbReference type="ChEBI" id="CHEBI:62899"/>
    </ligand>
</feature>
<accession>A0ABU4HPF2</accession>
<dbReference type="EMBL" id="JAWSTH010000017">
    <property type="protein sequence ID" value="MDW5594440.1"/>
    <property type="molecule type" value="Genomic_DNA"/>
</dbReference>
<dbReference type="RefSeq" id="WP_318596709.1">
    <property type="nucleotide sequence ID" value="NZ_JAWSTH010000017.1"/>
</dbReference>
<feature type="binding site" evidence="10">
    <location>
        <position position="75"/>
    </location>
    <ligand>
        <name>Mg(2+)</name>
        <dbReference type="ChEBI" id="CHEBI:18420"/>
    </ligand>
</feature>
<evidence type="ECO:0000256" key="6">
    <source>
        <dbReference type="ARBA" id="ARBA00022977"/>
    </source>
</evidence>
<evidence type="ECO:0000256" key="8">
    <source>
        <dbReference type="ARBA" id="ARBA00047851"/>
    </source>
</evidence>
<feature type="binding site" evidence="10">
    <location>
        <position position="113"/>
    </location>
    <ligand>
        <name>4-amino-2-methyl-5-(diphosphooxymethyl)pyrimidine</name>
        <dbReference type="ChEBI" id="CHEBI:57841"/>
    </ligand>
</feature>
<feature type="binding site" evidence="10">
    <location>
        <begin position="42"/>
        <end position="46"/>
    </location>
    <ligand>
        <name>4-amino-2-methyl-5-(diphosphooxymethyl)pyrimidine</name>
        <dbReference type="ChEBI" id="CHEBI:57841"/>
    </ligand>
</feature>
<dbReference type="CDD" id="cd00564">
    <property type="entry name" value="TMP_TenI"/>
    <property type="match status" value="1"/>
</dbReference>
<comment type="caution">
    <text evidence="14">The sequence shown here is derived from an EMBL/GenBank/DDBJ whole genome shotgun (WGS) entry which is preliminary data.</text>
</comment>
<comment type="pathway">
    <text evidence="2 10 12">Cofactor biosynthesis; thiamine diphosphate biosynthesis; thiamine phosphate from 4-amino-2-methyl-5-diphosphomethylpyrimidine and 4-methyl-5-(2-phosphoethyl)-thiazole: step 1/1.</text>
</comment>
<evidence type="ECO:0000259" key="13">
    <source>
        <dbReference type="Pfam" id="PF02581"/>
    </source>
</evidence>
<comment type="function">
    <text evidence="1 10">Condenses 4-methyl-5-(beta-hydroxyethyl)thiazole monophosphate (THZ-P) and 2-methyl-4-amino-5-hydroxymethyl pyrimidine pyrophosphate (HMP-PP) to form thiamine monophosphate (TMP).</text>
</comment>
<reference evidence="15" key="1">
    <citation type="submission" date="2023-07" db="EMBL/GenBank/DDBJ databases">
        <title>Conexibacter stalactiti sp. nov., isolated from stalactites in a lava cave and emended description of the genus Conexibacter.</title>
        <authorList>
            <person name="Lee S.D."/>
        </authorList>
    </citation>
    <scope>NUCLEOTIDE SEQUENCE [LARGE SCALE GENOMIC DNA]</scope>
    <source>
        <strain evidence="15">KCTC 39840</strain>
    </source>
</reference>
<protein>
    <recommendedName>
        <fullName evidence="10">Thiamine-phosphate synthase</fullName>
        <shortName evidence="10">TP synthase</shortName>
        <shortName evidence="10">TPS</shortName>
        <ecNumber evidence="10">2.5.1.3</ecNumber>
    </recommendedName>
    <alternativeName>
        <fullName evidence="10">Thiamine-phosphate pyrophosphorylase</fullName>
        <shortName evidence="10">TMP pyrophosphorylase</shortName>
        <shortName evidence="10">TMP-PPase</shortName>
    </alternativeName>
</protein>
<keyword evidence="4 10" id="KW-0479">Metal-binding</keyword>
<comment type="similarity">
    <text evidence="10 11">Belongs to the thiamine-phosphate synthase family.</text>
</comment>
<feature type="binding site" evidence="10">
    <location>
        <begin position="139"/>
        <end position="141"/>
    </location>
    <ligand>
        <name>2-[(2R,5Z)-2-carboxy-4-methylthiazol-5(2H)-ylidene]ethyl phosphate</name>
        <dbReference type="ChEBI" id="CHEBI:62899"/>
    </ligand>
</feature>
<dbReference type="EC" id="2.5.1.3" evidence="10"/>
<sequence length="217" mass="22467">MPDRRARLAAARLYLVCDARGDGRDLAAFLDAALRGGVDLIQLRDKRGDDEAILRAAPLFRAAADAHDALFVLNDRPDLVAETGADGAHVGQDDIGVPQARVAVGDDRIVGLSTHTPAQVDAAAQDDVDYFAVGPVHATPTKPGRPAVGLELIEHAASEPRRVPWFAIGGLDATTLPAAVAAGARRAVVVRALTAASDPEATARALRAELEAGVGAA</sequence>
<comment type="cofactor">
    <cofactor evidence="10">
        <name>Mg(2+)</name>
        <dbReference type="ChEBI" id="CHEBI:18420"/>
    </cofactor>
    <text evidence="10">Binds 1 Mg(2+) ion per subunit.</text>
</comment>
<comment type="caution">
    <text evidence="10">Lacks conserved residue(s) required for the propagation of feature annotation.</text>
</comment>
<reference evidence="14 15" key="2">
    <citation type="submission" date="2023-10" db="EMBL/GenBank/DDBJ databases">
        <authorList>
            <person name="Han X.F."/>
        </authorList>
    </citation>
    <scope>NUCLEOTIDE SEQUENCE [LARGE SCALE GENOMIC DNA]</scope>
    <source>
        <strain evidence="14 15">KCTC 39840</strain>
    </source>
</reference>
<feature type="binding site" evidence="10">
    <location>
        <position position="74"/>
    </location>
    <ligand>
        <name>4-amino-2-methyl-5-(diphosphooxymethyl)pyrimidine</name>
        <dbReference type="ChEBI" id="CHEBI:57841"/>
    </ligand>
</feature>
<evidence type="ECO:0000256" key="4">
    <source>
        <dbReference type="ARBA" id="ARBA00022723"/>
    </source>
</evidence>
<dbReference type="InterPro" id="IPR034291">
    <property type="entry name" value="TMP_synthase"/>
</dbReference>
<comment type="catalytic activity">
    <reaction evidence="8 10 11">
        <text>2-(2-carboxy-4-methylthiazol-5-yl)ethyl phosphate + 4-amino-2-methyl-5-(diphosphooxymethyl)pyrimidine + 2 H(+) = thiamine phosphate + CO2 + diphosphate</text>
        <dbReference type="Rhea" id="RHEA:47848"/>
        <dbReference type="ChEBI" id="CHEBI:15378"/>
        <dbReference type="ChEBI" id="CHEBI:16526"/>
        <dbReference type="ChEBI" id="CHEBI:33019"/>
        <dbReference type="ChEBI" id="CHEBI:37575"/>
        <dbReference type="ChEBI" id="CHEBI:57841"/>
        <dbReference type="ChEBI" id="CHEBI:62890"/>
        <dbReference type="EC" id="2.5.1.3"/>
    </reaction>
</comment>
<evidence type="ECO:0000256" key="1">
    <source>
        <dbReference type="ARBA" id="ARBA00003814"/>
    </source>
</evidence>
<evidence type="ECO:0000256" key="10">
    <source>
        <dbReference type="HAMAP-Rule" id="MF_00097"/>
    </source>
</evidence>
<feature type="domain" description="Thiamine phosphate synthase/TenI" evidence="13">
    <location>
        <begin position="13"/>
        <end position="193"/>
    </location>
</feature>
<evidence type="ECO:0000313" key="15">
    <source>
        <dbReference type="Proteomes" id="UP001284601"/>
    </source>
</evidence>
<gene>
    <name evidence="10 14" type="primary">thiE</name>
    <name evidence="14" type="ORF">R7226_08835</name>
</gene>
<dbReference type="PANTHER" id="PTHR20857:SF15">
    <property type="entry name" value="THIAMINE-PHOSPHATE SYNTHASE"/>
    <property type="match status" value="1"/>
</dbReference>
<dbReference type="Pfam" id="PF02581">
    <property type="entry name" value="TMP-TENI"/>
    <property type="match status" value="1"/>
</dbReference>
<keyword evidence="6 10" id="KW-0784">Thiamine biosynthesis</keyword>
<organism evidence="14 15">
    <name type="scientific">Conexibacter stalactiti</name>
    <dbReference type="NCBI Taxonomy" id="1940611"/>
    <lineage>
        <taxon>Bacteria</taxon>
        <taxon>Bacillati</taxon>
        <taxon>Actinomycetota</taxon>
        <taxon>Thermoleophilia</taxon>
        <taxon>Solirubrobacterales</taxon>
        <taxon>Conexibacteraceae</taxon>
        <taxon>Conexibacter</taxon>
    </lineage>
</organism>
<dbReference type="NCBIfam" id="TIGR00693">
    <property type="entry name" value="thiE"/>
    <property type="match status" value="1"/>
</dbReference>
<dbReference type="PANTHER" id="PTHR20857">
    <property type="entry name" value="THIAMINE-PHOSPHATE PYROPHOSPHORYLASE"/>
    <property type="match status" value="1"/>
</dbReference>
<dbReference type="InterPro" id="IPR022998">
    <property type="entry name" value="ThiamineP_synth_TenI"/>
</dbReference>